<evidence type="ECO:0000256" key="5">
    <source>
        <dbReference type="ARBA" id="ARBA00022679"/>
    </source>
</evidence>
<evidence type="ECO:0000256" key="11">
    <source>
        <dbReference type="ARBA" id="ARBA00051096"/>
    </source>
</evidence>
<keyword evidence="10 12" id="KW-0012">Acyltransferase</keyword>
<dbReference type="Gene3D" id="3.40.47.10">
    <property type="match status" value="1"/>
</dbReference>
<dbReference type="PANTHER" id="PTHR43091">
    <property type="entry name" value="3-OXOACYL-[ACYL-CARRIER-PROTEIN] SYNTHASE"/>
    <property type="match status" value="1"/>
</dbReference>
<dbReference type="SUPFAM" id="SSF53901">
    <property type="entry name" value="Thiolase-like"/>
    <property type="match status" value="1"/>
</dbReference>
<evidence type="ECO:0000256" key="7">
    <source>
        <dbReference type="ARBA" id="ARBA00023098"/>
    </source>
</evidence>
<protein>
    <recommendedName>
        <fullName evidence="3 12">Beta-ketoacyl-[acyl-carrier-protein] synthase III</fullName>
        <shortName evidence="12">Beta-ketoacyl-ACP synthase III</shortName>
        <shortName evidence="12">KAS III</shortName>
        <ecNumber evidence="3 12">2.3.1.180</ecNumber>
    </recommendedName>
    <alternativeName>
        <fullName evidence="12">3-oxoacyl-[acyl-carrier-protein] synthase 3</fullName>
    </alternativeName>
    <alternativeName>
        <fullName evidence="12">3-oxoacyl-[acyl-carrier-protein] synthase III</fullName>
    </alternativeName>
</protein>
<evidence type="ECO:0000256" key="9">
    <source>
        <dbReference type="ARBA" id="ARBA00023268"/>
    </source>
</evidence>
<organism evidence="15 16">
    <name type="scientific">Candidatus Riesia pediculischaeffi PTSU</name>
    <dbReference type="NCBI Taxonomy" id="1401651"/>
    <lineage>
        <taxon>Bacteria</taxon>
        <taxon>Pseudomonadati</taxon>
        <taxon>Pseudomonadota</taxon>
        <taxon>Gammaproteobacteria</taxon>
        <taxon>Enterobacterales</taxon>
        <taxon>Enterobacteriaceae</taxon>
        <taxon>Candidatus Riesia</taxon>
    </lineage>
</organism>
<keyword evidence="5 12" id="KW-0808">Transferase</keyword>
<evidence type="ECO:0000313" key="15">
    <source>
        <dbReference type="EMBL" id="KIE64091.1"/>
    </source>
</evidence>
<dbReference type="GO" id="GO:0004315">
    <property type="term" value="F:3-oxoacyl-[acyl-carrier-protein] synthase activity"/>
    <property type="evidence" value="ECO:0007669"/>
    <property type="project" value="InterPro"/>
</dbReference>
<dbReference type="HOGENOM" id="CLU_039592_3_1_6"/>
<evidence type="ECO:0000313" key="16">
    <source>
        <dbReference type="Proteomes" id="UP000054529"/>
    </source>
</evidence>
<dbReference type="HAMAP" id="MF_01815">
    <property type="entry name" value="FabH"/>
    <property type="match status" value="1"/>
</dbReference>
<dbReference type="GO" id="GO:0005737">
    <property type="term" value="C:cytoplasm"/>
    <property type="evidence" value="ECO:0007669"/>
    <property type="project" value="UniProtKB-SubCell"/>
</dbReference>
<evidence type="ECO:0000259" key="14">
    <source>
        <dbReference type="Pfam" id="PF08545"/>
    </source>
</evidence>
<keyword evidence="7 12" id="KW-0443">Lipid metabolism</keyword>
<dbReference type="InterPro" id="IPR004655">
    <property type="entry name" value="FabH"/>
</dbReference>
<keyword evidence="6 12" id="KW-0276">Fatty acid metabolism</keyword>
<comment type="domain">
    <text evidence="12">The last Arg residue of the ACP-binding site is essential for the weak association between ACP/AcpP and FabH.</text>
</comment>
<comment type="similarity">
    <text evidence="2 12">Belongs to the thiolase-like superfamily. FabH family.</text>
</comment>
<keyword evidence="9 12" id="KW-0511">Multifunctional enzyme</keyword>
<comment type="function">
    <text evidence="12">Catalyzes the condensation reaction of fatty acid synthesis by the addition to an acyl acceptor of two carbons from malonyl-ACP. Catalyzes the first condensation reaction which initiates fatty acid synthesis and may therefore play a role in governing the total rate of fatty acid production. Possesses both acetoacetyl-ACP synthase and acetyl transacylase activities. Its substrate specificity determines the biosynthesis of branched-chain and/or straight-chain of fatty acids.</text>
</comment>
<dbReference type="InterPro" id="IPR013747">
    <property type="entry name" value="ACP_syn_III_C"/>
</dbReference>
<dbReference type="NCBIfam" id="TIGR00747">
    <property type="entry name" value="fabH"/>
    <property type="match status" value="1"/>
</dbReference>
<feature type="active site" evidence="12">
    <location>
        <position position="112"/>
    </location>
</feature>
<proteinExistence type="inferred from homology"/>
<keyword evidence="8 12" id="KW-0275">Fatty acid biosynthesis</keyword>
<evidence type="ECO:0000256" key="6">
    <source>
        <dbReference type="ARBA" id="ARBA00022832"/>
    </source>
</evidence>
<dbReference type="GO" id="GO:0033818">
    <property type="term" value="F:beta-ketoacyl-acyl-carrier-protein synthase III activity"/>
    <property type="evidence" value="ECO:0007669"/>
    <property type="project" value="UniProtKB-UniRule"/>
</dbReference>
<evidence type="ECO:0000259" key="13">
    <source>
        <dbReference type="Pfam" id="PF08541"/>
    </source>
</evidence>
<evidence type="ECO:0000256" key="3">
    <source>
        <dbReference type="ARBA" id="ARBA00012333"/>
    </source>
</evidence>
<dbReference type="NCBIfam" id="NF006829">
    <property type="entry name" value="PRK09352.1"/>
    <property type="match status" value="1"/>
</dbReference>
<dbReference type="Pfam" id="PF08545">
    <property type="entry name" value="ACP_syn_III"/>
    <property type="match status" value="1"/>
</dbReference>
<dbReference type="RefSeq" id="WP_039719483.1">
    <property type="nucleotide sequence ID" value="NZ_AWXV01000002.1"/>
</dbReference>
<comment type="subunit">
    <text evidence="12">Homodimer.</text>
</comment>
<dbReference type="AlphaFoldDB" id="A0A0C1S9V9"/>
<comment type="pathway">
    <text evidence="1 12">Lipid metabolism; fatty acid biosynthesis.</text>
</comment>
<feature type="active site" evidence="12">
    <location>
        <position position="274"/>
    </location>
</feature>
<feature type="active site" evidence="12">
    <location>
        <position position="244"/>
    </location>
</feature>
<dbReference type="InterPro" id="IPR013751">
    <property type="entry name" value="ACP_syn_III_N"/>
</dbReference>
<dbReference type="Pfam" id="PF08541">
    <property type="entry name" value="ACP_syn_III_C"/>
    <property type="match status" value="1"/>
</dbReference>
<dbReference type="EC" id="2.3.1.180" evidence="3 12"/>
<dbReference type="FunFam" id="3.40.47.10:FF:000004">
    <property type="entry name" value="3-oxoacyl-[acyl-carrier-protein] synthase 3"/>
    <property type="match status" value="1"/>
</dbReference>
<comment type="caution">
    <text evidence="15">The sequence shown here is derived from an EMBL/GenBank/DDBJ whole genome shotgun (WGS) entry which is preliminary data.</text>
</comment>
<dbReference type="Proteomes" id="UP000054529">
    <property type="component" value="Unassembled WGS sequence"/>
</dbReference>
<keyword evidence="4 12" id="KW-0444">Lipid biosynthesis</keyword>
<comment type="catalytic activity">
    <reaction evidence="11">
        <text>malonyl-[ACP] + acetyl-CoA + H(+) = 3-oxobutanoyl-[ACP] + CO2 + CoA</text>
        <dbReference type="Rhea" id="RHEA:12080"/>
        <dbReference type="Rhea" id="RHEA-COMP:9623"/>
        <dbReference type="Rhea" id="RHEA-COMP:9625"/>
        <dbReference type="ChEBI" id="CHEBI:15378"/>
        <dbReference type="ChEBI" id="CHEBI:16526"/>
        <dbReference type="ChEBI" id="CHEBI:57287"/>
        <dbReference type="ChEBI" id="CHEBI:57288"/>
        <dbReference type="ChEBI" id="CHEBI:78449"/>
        <dbReference type="ChEBI" id="CHEBI:78450"/>
        <dbReference type="EC" id="2.3.1.180"/>
    </reaction>
    <physiologicalReaction direction="left-to-right" evidence="11">
        <dbReference type="Rhea" id="RHEA:12081"/>
    </physiologicalReaction>
</comment>
<dbReference type="UniPathway" id="UPA00094"/>
<dbReference type="PANTHER" id="PTHR43091:SF1">
    <property type="entry name" value="BETA-KETOACYL-[ACYL-CARRIER-PROTEIN] SYNTHASE III, CHLOROPLASTIC"/>
    <property type="match status" value="1"/>
</dbReference>
<accession>A0A0C1S9V9</accession>
<evidence type="ECO:0000256" key="1">
    <source>
        <dbReference type="ARBA" id="ARBA00005194"/>
    </source>
</evidence>
<comment type="caution">
    <text evidence="12">Lacks conserved residue(s) required for the propagation of feature annotation.</text>
</comment>
<gene>
    <name evidence="12" type="primary">fabH</name>
    <name evidence="15" type="ORF">P689_11962</name>
</gene>
<dbReference type="GO" id="GO:0006633">
    <property type="term" value="P:fatty acid biosynthetic process"/>
    <property type="evidence" value="ECO:0007669"/>
    <property type="project" value="UniProtKB-UniRule"/>
</dbReference>
<sequence length="317" mass="35017">MYTKILGTGSYFPKKIIKNTDLEIMFDTTDDWIISRTGIKERRMADYQENVCVMGAEAAKKALEMANIEVDKVDLIIVATTSSSYAFPSAACRIQKMLGIKQCVAFDVAAACAGFSYALSICDQYIKNGTIKTALIIGSDVLSKFLDPKDRNTMILFGDGAGAIVVVDSKNPGILSTHLYSDGTFENLLKLKKQEFDKEVSPSYIKMHGNEVFRVAVNKLTEILEKTLKVNSLDRGLLDWLVPHQSNLRIIQAISKKLKISMKKIIITLDRYGNTSAASVPTALDQAIRDGRIKRGHKVLLESFGGGFVWGSALIIF</sequence>
<evidence type="ECO:0000256" key="12">
    <source>
        <dbReference type="HAMAP-Rule" id="MF_01815"/>
    </source>
</evidence>
<dbReference type="PATRIC" id="fig|1401651.3.peg.91"/>
<keyword evidence="12" id="KW-0963">Cytoplasm</keyword>
<evidence type="ECO:0000256" key="2">
    <source>
        <dbReference type="ARBA" id="ARBA00008642"/>
    </source>
</evidence>
<evidence type="ECO:0000256" key="8">
    <source>
        <dbReference type="ARBA" id="ARBA00023160"/>
    </source>
</evidence>
<dbReference type="OrthoDB" id="9815506at2"/>
<reference evidence="15 16" key="1">
    <citation type="journal article" date="2014" name="G3 (Bethesda)">
        <title>Genome sequence of Candidatus Riesia pediculischaeffi, endosymbiont of chimpanzee lice, and genomic comparison of recently acquired endosymbionts from human and chimpanzee lice.</title>
        <authorList>
            <person name="Boyd B.M."/>
            <person name="Allen J.M."/>
            <person name="de Crecy-Lagard V."/>
            <person name="Reed D.L."/>
        </authorList>
    </citation>
    <scope>NUCLEOTIDE SEQUENCE [LARGE SCALE GENOMIC DNA]</scope>
    <source>
        <strain evidence="15 16">PTSU</strain>
    </source>
</reference>
<feature type="domain" description="Beta-ketoacyl-[acyl-carrier-protein] synthase III C-terminal" evidence="13">
    <location>
        <begin position="232"/>
        <end position="315"/>
    </location>
</feature>
<dbReference type="InterPro" id="IPR016039">
    <property type="entry name" value="Thiolase-like"/>
</dbReference>
<evidence type="ECO:0000256" key="10">
    <source>
        <dbReference type="ARBA" id="ARBA00023315"/>
    </source>
</evidence>
<name>A0A0C1S9V9_9ENTR</name>
<dbReference type="CDD" id="cd00830">
    <property type="entry name" value="KAS_III"/>
    <property type="match status" value="1"/>
</dbReference>
<feature type="domain" description="Beta-ketoacyl-[acyl-carrier-protein] synthase III N-terminal" evidence="14">
    <location>
        <begin position="106"/>
        <end position="183"/>
    </location>
</feature>
<comment type="subcellular location">
    <subcellularLocation>
        <location evidence="12">Cytoplasm</location>
    </subcellularLocation>
</comment>
<evidence type="ECO:0000256" key="4">
    <source>
        <dbReference type="ARBA" id="ARBA00022516"/>
    </source>
</evidence>
<dbReference type="EMBL" id="AWXV01000002">
    <property type="protein sequence ID" value="KIE64091.1"/>
    <property type="molecule type" value="Genomic_DNA"/>
</dbReference>